<dbReference type="PANTHER" id="PTHR46609:SF8">
    <property type="entry name" value="YQAJ VIRAL RECOMBINASE DOMAIN-CONTAINING PROTEIN"/>
    <property type="match status" value="1"/>
</dbReference>
<dbReference type="Pfam" id="PF09588">
    <property type="entry name" value="YqaJ"/>
    <property type="match status" value="1"/>
</dbReference>
<dbReference type="EMBL" id="JANEYF010005326">
    <property type="protein sequence ID" value="KAJ8928590.1"/>
    <property type="molecule type" value="Genomic_DNA"/>
</dbReference>
<proteinExistence type="predicted"/>
<dbReference type="CDD" id="cd22343">
    <property type="entry name" value="PDDEXK_lambda_exonuclease-like"/>
    <property type="match status" value="1"/>
</dbReference>
<dbReference type="Gene3D" id="3.90.320.10">
    <property type="match status" value="1"/>
</dbReference>
<accession>A0AAV8WQM1</accession>
<feature type="domain" description="YqaJ viral recombinase" evidence="1">
    <location>
        <begin position="4"/>
        <end position="109"/>
    </location>
</feature>
<gene>
    <name evidence="2" type="ORF">NQ314_018837</name>
</gene>
<protein>
    <recommendedName>
        <fullName evidence="1">YqaJ viral recombinase domain-containing protein</fullName>
    </recommendedName>
</protein>
<dbReference type="AlphaFoldDB" id="A0AAV8WQM1"/>
<reference evidence="2" key="1">
    <citation type="journal article" date="2023" name="Insect Mol. Biol.">
        <title>Genome sequencing provides insights into the evolution of gene families encoding plant cell wall-degrading enzymes in longhorned beetles.</title>
        <authorList>
            <person name="Shin N.R."/>
            <person name="Okamura Y."/>
            <person name="Kirsch R."/>
            <person name="Pauchet Y."/>
        </authorList>
    </citation>
    <scope>NUCLEOTIDE SEQUENCE</scope>
    <source>
        <strain evidence="2">RBIC_L_NR</strain>
    </source>
</reference>
<sequence length="154" mass="17846">MLISAIQWGKDNEATALQKFKTYTNLNVQSSGLWLDSCGFLGADPDGLNNEGCVLEIKCPFKYRSTNSLTDAISDRSYFYWYDENDQIVMNPSHNYYHQVQGQLYLTGRSMCYFMAWTPHCVDIFTINKDLEWAGNTDILKTFYLTKYLPHLCM</sequence>
<comment type="caution">
    <text evidence="2">The sequence shown here is derived from an EMBL/GenBank/DDBJ whole genome shotgun (WGS) entry which is preliminary data.</text>
</comment>
<dbReference type="PANTHER" id="PTHR46609">
    <property type="entry name" value="EXONUCLEASE, PHAGE-TYPE/RECB, C-TERMINAL DOMAIN-CONTAINING PROTEIN"/>
    <property type="match status" value="1"/>
</dbReference>
<evidence type="ECO:0000259" key="1">
    <source>
        <dbReference type="Pfam" id="PF09588"/>
    </source>
</evidence>
<dbReference type="InterPro" id="IPR019080">
    <property type="entry name" value="YqaJ_viral_recombinase"/>
</dbReference>
<evidence type="ECO:0000313" key="3">
    <source>
        <dbReference type="Proteomes" id="UP001162156"/>
    </source>
</evidence>
<dbReference type="InterPro" id="IPR011604">
    <property type="entry name" value="PDDEXK-like_dom_sf"/>
</dbReference>
<organism evidence="2 3">
    <name type="scientific">Rhamnusium bicolor</name>
    <dbReference type="NCBI Taxonomy" id="1586634"/>
    <lineage>
        <taxon>Eukaryota</taxon>
        <taxon>Metazoa</taxon>
        <taxon>Ecdysozoa</taxon>
        <taxon>Arthropoda</taxon>
        <taxon>Hexapoda</taxon>
        <taxon>Insecta</taxon>
        <taxon>Pterygota</taxon>
        <taxon>Neoptera</taxon>
        <taxon>Endopterygota</taxon>
        <taxon>Coleoptera</taxon>
        <taxon>Polyphaga</taxon>
        <taxon>Cucujiformia</taxon>
        <taxon>Chrysomeloidea</taxon>
        <taxon>Cerambycidae</taxon>
        <taxon>Lepturinae</taxon>
        <taxon>Rhagiini</taxon>
        <taxon>Rhamnusium</taxon>
    </lineage>
</organism>
<dbReference type="InterPro" id="IPR011335">
    <property type="entry name" value="Restrct_endonuc-II-like"/>
</dbReference>
<dbReference type="SUPFAM" id="SSF52980">
    <property type="entry name" value="Restriction endonuclease-like"/>
    <property type="match status" value="1"/>
</dbReference>
<keyword evidence="3" id="KW-1185">Reference proteome</keyword>
<evidence type="ECO:0000313" key="2">
    <source>
        <dbReference type="EMBL" id="KAJ8928590.1"/>
    </source>
</evidence>
<dbReference type="Proteomes" id="UP001162156">
    <property type="component" value="Unassembled WGS sequence"/>
</dbReference>
<dbReference type="InterPro" id="IPR051703">
    <property type="entry name" value="NF-kappa-B_Signaling_Reg"/>
</dbReference>
<name>A0AAV8WQM1_9CUCU</name>
<dbReference type="GO" id="GO:0006281">
    <property type="term" value="P:DNA repair"/>
    <property type="evidence" value="ECO:0007669"/>
    <property type="project" value="UniProtKB-ARBA"/>
</dbReference>